<dbReference type="RefSeq" id="XP_021118466.1">
    <property type="nucleotide sequence ID" value="XM_021262807.1"/>
</dbReference>
<organism evidence="2 3">
    <name type="scientific">Heterocephalus glaber</name>
    <name type="common">Naked mole rat</name>
    <dbReference type="NCBI Taxonomy" id="10181"/>
    <lineage>
        <taxon>Eukaryota</taxon>
        <taxon>Metazoa</taxon>
        <taxon>Chordata</taxon>
        <taxon>Craniata</taxon>
        <taxon>Vertebrata</taxon>
        <taxon>Euteleostomi</taxon>
        <taxon>Mammalia</taxon>
        <taxon>Eutheria</taxon>
        <taxon>Euarchontoglires</taxon>
        <taxon>Glires</taxon>
        <taxon>Rodentia</taxon>
        <taxon>Hystricomorpha</taxon>
        <taxon>Bathyergidae</taxon>
        <taxon>Heterocephalus</taxon>
    </lineage>
</organism>
<reference evidence="3" key="1">
    <citation type="submission" date="2025-08" db="UniProtKB">
        <authorList>
            <consortium name="RefSeq"/>
        </authorList>
    </citation>
    <scope>IDENTIFICATION</scope>
</reference>
<dbReference type="Proteomes" id="UP000694906">
    <property type="component" value="Unplaced"/>
</dbReference>
<feature type="region of interest" description="Disordered" evidence="1">
    <location>
        <begin position="146"/>
        <end position="230"/>
    </location>
</feature>
<name>A0AAX6TBC4_HETGA</name>
<feature type="compositionally biased region" description="Low complexity" evidence="1">
    <location>
        <begin position="172"/>
        <end position="193"/>
    </location>
</feature>
<feature type="compositionally biased region" description="Pro residues" evidence="1">
    <location>
        <begin position="160"/>
        <end position="170"/>
    </location>
</feature>
<keyword evidence="2" id="KW-1185">Reference proteome</keyword>
<accession>A0AAX6TBC4</accession>
<dbReference type="AlphaFoldDB" id="A0AAX6TBC4"/>
<gene>
    <name evidence="3" type="primary">LOC110350366</name>
</gene>
<evidence type="ECO:0000313" key="2">
    <source>
        <dbReference type="Proteomes" id="UP000694906"/>
    </source>
</evidence>
<protein>
    <submittedName>
        <fullName evidence="3">Uncharacterized protein LOC110350366 isoform X1</fullName>
    </submittedName>
</protein>
<proteinExistence type="predicted"/>
<evidence type="ECO:0000256" key="1">
    <source>
        <dbReference type="SAM" id="MobiDB-lite"/>
    </source>
</evidence>
<dbReference type="GeneID" id="110350366"/>
<evidence type="ECO:0000313" key="3">
    <source>
        <dbReference type="RefSeq" id="XP_021118466.1"/>
    </source>
</evidence>
<sequence>MPEKARYSGAGSDDRTRDYVITLDVQLLRSQEMALTLQKAHVDFKQLQICRPEHLDRWQIAQSGHIRPVHHRESVTFEMEFVFGSELGFWKMPWLSPALQILTSSRNPRLEFAVALGAEGLGTTSAPSGCRSAGTLACRHVDTAPREPAGAAVPQTSSPAPVPRLLPPTARPSGPARGSLPAGPAGGPSSHPALEQTLGRAGGHLRAADVGSRSAGAEGPEVGEQSSGDN</sequence>